<dbReference type="AlphaFoldDB" id="A0A9R1AV90"/>
<reference evidence="1 2" key="1">
    <citation type="submission" date="2017-09" db="EMBL/GenBank/DDBJ databases">
        <authorList>
            <consortium name="International Durum Wheat Genome Sequencing Consortium (IDWGSC)"/>
            <person name="Milanesi L."/>
        </authorList>
    </citation>
    <scope>NUCLEOTIDE SEQUENCE [LARGE SCALE GENOMIC DNA]</scope>
    <source>
        <strain evidence="2">cv. Svevo</strain>
    </source>
</reference>
<accession>A0A9R1AV90</accession>
<dbReference type="Proteomes" id="UP000324705">
    <property type="component" value="Chromosome 6A"/>
</dbReference>
<proteinExistence type="predicted"/>
<keyword evidence="2" id="KW-1185">Reference proteome</keyword>
<gene>
    <name evidence="1" type="ORF">TRITD_6Av1G003700</name>
</gene>
<dbReference type="Gramene" id="TRITD6Av1G003700.1">
    <property type="protein sequence ID" value="TRITD6Av1G003700.1"/>
    <property type="gene ID" value="TRITD6Av1G003700"/>
</dbReference>
<protein>
    <submittedName>
        <fullName evidence="1">Uncharacterized protein</fullName>
    </submittedName>
</protein>
<sequence length="161" mass="18234">MFKGGWRICLTDARLLRSLSPIESLLEDTSIHIDICTAAAVDGSNIQGTTSNKLVQVQPYTSVLMPSKYRDAFRDDQVAAVVMRYCPKIQKEWLTKYTCFIKVVMHRQDNRLLELEDAAEASTSALILPKFIRELVTPLHVYDNLSIFVSLNLLKDQDGLD</sequence>
<evidence type="ECO:0000313" key="1">
    <source>
        <dbReference type="EMBL" id="VAI41470.1"/>
    </source>
</evidence>
<dbReference type="EMBL" id="LT934121">
    <property type="protein sequence ID" value="VAI41470.1"/>
    <property type="molecule type" value="Genomic_DNA"/>
</dbReference>
<name>A0A9R1AV90_TRITD</name>
<evidence type="ECO:0000313" key="2">
    <source>
        <dbReference type="Proteomes" id="UP000324705"/>
    </source>
</evidence>
<organism evidence="1 2">
    <name type="scientific">Triticum turgidum subsp. durum</name>
    <name type="common">Durum wheat</name>
    <name type="synonym">Triticum durum</name>
    <dbReference type="NCBI Taxonomy" id="4567"/>
    <lineage>
        <taxon>Eukaryota</taxon>
        <taxon>Viridiplantae</taxon>
        <taxon>Streptophyta</taxon>
        <taxon>Embryophyta</taxon>
        <taxon>Tracheophyta</taxon>
        <taxon>Spermatophyta</taxon>
        <taxon>Magnoliopsida</taxon>
        <taxon>Liliopsida</taxon>
        <taxon>Poales</taxon>
        <taxon>Poaceae</taxon>
        <taxon>BOP clade</taxon>
        <taxon>Pooideae</taxon>
        <taxon>Triticodae</taxon>
        <taxon>Triticeae</taxon>
        <taxon>Triticinae</taxon>
        <taxon>Triticum</taxon>
    </lineage>
</organism>